<name>A0A6A3NXQ7_9STRA</name>
<accession>A0A6A3NXQ7</accession>
<dbReference type="EMBL" id="QXFU01000053">
    <property type="protein sequence ID" value="KAE9046292.1"/>
    <property type="molecule type" value="Genomic_DNA"/>
</dbReference>
<sequence length="98" mass="10470">MKACNMGLVLSTCPLRRCSSSHRCLVAAASAASAELHVCILALHAWWPSMPRALVSVPLYSFSNFSFTSMGVTSFAFSTIGESNSNSFDKLLSSITSC</sequence>
<gene>
    <name evidence="1" type="ORF">PR002_g1736</name>
</gene>
<protein>
    <submittedName>
        <fullName evidence="1">Uncharacterized protein</fullName>
    </submittedName>
</protein>
<dbReference type="Proteomes" id="UP000435112">
    <property type="component" value="Unassembled WGS sequence"/>
</dbReference>
<evidence type="ECO:0000313" key="2">
    <source>
        <dbReference type="Proteomes" id="UP000435112"/>
    </source>
</evidence>
<reference evidence="1 2" key="1">
    <citation type="submission" date="2018-09" db="EMBL/GenBank/DDBJ databases">
        <title>Genomic investigation of the strawberry pathogen Phytophthora fragariae indicates pathogenicity is determined by transcriptional variation in three key races.</title>
        <authorList>
            <person name="Adams T.M."/>
            <person name="Armitage A.D."/>
            <person name="Sobczyk M.K."/>
            <person name="Bates H.J."/>
            <person name="Dunwell J.M."/>
            <person name="Nellist C.F."/>
            <person name="Harrison R.J."/>
        </authorList>
    </citation>
    <scope>NUCLEOTIDE SEQUENCE [LARGE SCALE GENOMIC DNA]</scope>
    <source>
        <strain evidence="1 2">SCRP324</strain>
    </source>
</reference>
<evidence type="ECO:0000313" key="1">
    <source>
        <dbReference type="EMBL" id="KAE9046292.1"/>
    </source>
</evidence>
<organism evidence="1 2">
    <name type="scientific">Phytophthora rubi</name>
    <dbReference type="NCBI Taxonomy" id="129364"/>
    <lineage>
        <taxon>Eukaryota</taxon>
        <taxon>Sar</taxon>
        <taxon>Stramenopiles</taxon>
        <taxon>Oomycota</taxon>
        <taxon>Peronosporomycetes</taxon>
        <taxon>Peronosporales</taxon>
        <taxon>Peronosporaceae</taxon>
        <taxon>Phytophthora</taxon>
    </lineage>
</organism>
<proteinExistence type="predicted"/>
<comment type="caution">
    <text evidence="1">The sequence shown here is derived from an EMBL/GenBank/DDBJ whole genome shotgun (WGS) entry which is preliminary data.</text>
</comment>
<dbReference type="AlphaFoldDB" id="A0A6A3NXQ7"/>